<keyword evidence="11" id="KW-1185">Reference proteome</keyword>
<proteinExistence type="predicted"/>
<dbReference type="GO" id="GO:0015528">
    <property type="term" value="F:lactose:proton symporter activity"/>
    <property type="evidence" value="ECO:0007669"/>
    <property type="project" value="TreeGrafter"/>
</dbReference>
<evidence type="ECO:0000256" key="8">
    <source>
        <dbReference type="SAM" id="Phobius"/>
    </source>
</evidence>
<keyword evidence="3" id="KW-1003">Cell membrane</keyword>
<dbReference type="InterPro" id="IPR036259">
    <property type="entry name" value="MFS_trans_sf"/>
</dbReference>
<evidence type="ECO:0000256" key="5">
    <source>
        <dbReference type="ARBA" id="ARBA00022692"/>
    </source>
</evidence>
<dbReference type="NCBIfam" id="NF037955">
    <property type="entry name" value="mfs"/>
    <property type="match status" value="1"/>
</dbReference>
<reference evidence="11" key="1">
    <citation type="submission" date="2017-02" db="EMBL/GenBank/DDBJ databases">
        <authorList>
            <person name="Daims H."/>
        </authorList>
    </citation>
    <scope>NUCLEOTIDE SEQUENCE [LARGE SCALE GENOMIC DNA]</scope>
</reference>
<feature type="transmembrane region" description="Helical" evidence="8">
    <location>
        <begin position="131"/>
        <end position="150"/>
    </location>
</feature>
<dbReference type="PIRSF" id="PIRSF004925">
    <property type="entry name" value="HcaT"/>
    <property type="match status" value="1"/>
</dbReference>
<evidence type="ECO:0000313" key="10">
    <source>
        <dbReference type="EMBL" id="SJM90178.1"/>
    </source>
</evidence>
<keyword evidence="7 8" id="KW-0472">Membrane</keyword>
<name>A0A1R4H1S7_9GAMM</name>
<feature type="transmembrane region" description="Helical" evidence="8">
    <location>
        <begin position="94"/>
        <end position="119"/>
    </location>
</feature>
<protein>
    <submittedName>
        <fullName evidence="10">Major facilitator superfamily MFS_1</fullName>
    </submittedName>
</protein>
<keyword evidence="4" id="KW-0997">Cell inner membrane</keyword>
<feature type="domain" description="Major facilitator superfamily associated" evidence="9">
    <location>
        <begin position="5"/>
        <end position="358"/>
    </location>
</feature>
<dbReference type="Proteomes" id="UP000195442">
    <property type="component" value="Unassembled WGS sequence"/>
</dbReference>
<feature type="transmembrane region" description="Helical" evidence="8">
    <location>
        <begin position="156"/>
        <end position="175"/>
    </location>
</feature>
<feature type="transmembrane region" description="Helical" evidence="8">
    <location>
        <begin position="200"/>
        <end position="224"/>
    </location>
</feature>
<feature type="transmembrane region" description="Helical" evidence="8">
    <location>
        <begin position="325"/>
        <end position="343"/>
    </location>
</feature>
<evidence type="ECO:0000256" key="1">
    <source>
        <dbReference type="ARBA" id="ARBA00004429"/>
    </source>
</evidence>
<comment type="subcellular location">
    <subcellularLocation>
        <location evidence="1">Cell inner membrane</location>
        <topology evidence="1">Multi-pass membrane protein</topology>
    </subcellularLocation>
</comment>
<dbReference type="GO" id="GO:0030395">
    <property type="term" value="F:lactose binding"/>
    <property type="evidence" value="ECO:0007669"/>
    <property type="project" value="TreeGrafter"/>
</dbReference>
<evidence type="ECO:0000256" key="6">
    <source>
        <dbReference type="ARBA" id="ARBA00022989"/>
    </source>
</evidence>
<dbReference type="CDD" id="cd17335">
    <property type="entry name" value="MFS_MFSD6"/>
    <property type="match status" value="1"/>
</dbReference>
<dbReference type="Pfam" id="PF12832">
    <property type="entry name" value="MFS_1_like"/>
    <property type="match status" value="1"/>
</dbReference>
<feature type="transmembrane region" description="Helical" evidence="8">
    <location>
        <begin position="288"/>
        <end position="313"/>
    </location>
</feature>
<dbReference type="SUPFAM" id="SSF103473">
    <property type="entry name" value="MFS general substrate transporter"/>
    <property type="match status" value="1"/>
</dbReference>
<dbReference type="PANTHER" id="PTHR23522">
    <property type="entry name" value="BLL5896 PROTEIN"/>
    <property type="match status" value="1"/>
</dbReference>
<accession>A0A1R4H1S7</accession>
<evidence type="ECO:0000256" key="2">
    <source>
        <dbReference type="ARBA" id="ARBA00022448"/>
    </source>
</evidence>
<feature type="transmembrane region" description="Helical" evidence="8">
    <location>
        <begin position="12"/>
        <end position="30"/>
    </location>
</feature>
<evidence type="ECO:0000256" key="7">
    <source>
        <dbReference type="ARBA" id="ARBA00023136"/>
    </source>
</evidence>
<dbReference type="OrthoDB" id="9150135at2"/>
<feature type="transmembrane region" description="Helical" evidence="8">
    <location>
        <begin position="355"/>
        <end position="375"/>
    </location>
</feature>
<keyword evidence="2" id="KW-0813">Transport</keyword>
<organism evidence="10 11">
    <name type="scientific">Crenothrix polyspora</name>
    <dbReference type="NCBI Taxonomy" id="360316"/>
    <lineage>
        <taxon>Bacteria</taxon>
        <taxon>Pseudomonadati</taxon>
        <taxon>Pseudomonadota</taxon>
        <taxon>Gammaproteobacteria</taxon>
        <taxon>Methylococcales</taxon>
        <taxon>Crenotrichaceae</taxon>
        <taxon>Crenothrix</taxon>
    </lineage>
</organism>
<keyword evidence="5 8" id="KW-0812">Transmembrane</keyword>
<evidence type="ECO:0000259" key="9">
    <source>
        <dbReference type="Pfam" id="PF12832"/>
    </source>
</evidence>
<dbReference type="InterPro" id="IPR026032">
    <property type="entry name" value="HcaT-like"/>
</dbReference>
<feature type="transmembrane region" description="Helical" evidence="8">
    <location>
        <begin position="264"/>
        <end position="282"/>
    </location>
</feature>
<sequence>MPIPYFRLSGYYFFYFATLGAFLPYWNLYLKHCGFNAVQIGEFSALIVGTRIISPNLVGYIADRTGKNLPIIRMTSLYTVLIFAYFLFPQNYLGLALITAGFGLFWNASLPQFEAVTLFHLKDQTQRYSQIRLWGSVGFVIAVLGIGRLLDNQPITQLPIIITLFLMGSWFTTLVTPDTKPIKHKAAAIGLLKILKKPEVLAFLAVNVLLQISHGPYYVFYSIYLADYHYSATLTGFLWALGVCAEIVLFMSMQRLLKHFSLRTLLLLSLLLSAIRWLMIAWCADSLVGLVIAQLLHAASFGSTHVIAINLVHKYFGEQHQGKGQALYSSISFGLGGMIGSLYSGHYWNILGAQFVYTIAALCCVIAFVVTYLWLERENNRALS</sequence>
<feature type="transmembrane region" description="Helical" evidence="8">
    <location>
        <begin position="230"/>
        <end position="252"/>
    </location>
</feature>
<dbReference type="RefSeq" id="WP_087145984.1">
    <property type="nucleotide sequence ID" value="NZ_FUKJ01000058.1"/>
</dbReference>
<dbReference type="EMBL" id="FUKJ01000058">
    <property type="protein sequence ID" value="SJM90178.1"/>
    <property type="molecule type" value="Genomic_DNA"/>
</dbReference>
<evidence type="ECO:0000313" key="11">
    <source>
        <dbReference type="Proteomes" id="UP000195442"/>
    </source>
</evidence>
<dbReference type="GO" id="GO:0005886">
    <property type="term" value="C:plasma membrane"/>
    <property type="evidence" value="ECO:0007669"/>
    <property type="project" value="UniProtKB-SubCell"/>
</dbReference>
<evidence type="ECO:0000256" key="3">
    <source>
        <dbReference type="ARBA" id="ARBA00022475"/>
    </source>
</evidence>
<feature type="transmembrane region" description="Helical" evidence="8">
    <location>
        <begin position="71"/>
        <end position="88"/>
    </location>
</feature>
<dbReference type="PANTHER" id="PTHR23522:SF10">
    <property type="entry name" value="3-PHENYLPROPIONIC ACID TRANSPORTER-RELATED"/>
    <property type="match status" value="1"/>
</dbReference>
<keyword evidence="6 8" id="KW-1133">Transmembrane helix</keyword>
<dbReference type="AlphaFoldDB" id="A0A1R4H1S7"/>
<gene>
    <name evidence="10" type="ORF">CRENPOLYSF2_1500018</name>
</gene>
<dbReference type="Gene3D" id="1.20.1250.20">
    <property type="entry name" value="MFS general substrate transporter like domains"/>
    <property type="match status" value="2"/>
</dbReference>
<dbReference type="InterPro" id="IPR024989">
    <property type="entry name" value="MFS_assoc_dom"/>
</dbReference>
<evidence type="ECO:0000256" key="4">
    <source>
        <dbReference type="ARBA" id="ARBA00022519"/>
    </source>
</evidence>